<dbReference type="InterPro" id="IPR011990">
    <property type="entry name" value="TPR-like_helical_dom_sf"/>
</dbReference>
<dbReference type="Gene3D" id="1.25.40.10">
    <property type="entry name" value="Tetratricopeptide repeat domain"/>
    <property type="match status" value="4"/>
</dbReference>
<sequence length="737" mass="84441">MKKRLFLIIFSGLGSLTLIALTYQEERGINSGFFGTNPQSVTHISKKSQPTEGLNLSIAQEEKLDLEISNLVKKAIELGHYHYAQQQIKIIEDIPLKLELWRKLAHAYLSVGQTQSAYKIVNQAIELDQQNESFDPVTWVTEWILTDQQDKVQELIENLEGDEQQQAQVYLSLAQCYLEMGQLVKGVEYAQLIPSDLGFTPEDYNSLKNELLQKIIDQALPQNNLDLADQVANSFDSKIEQVIALRKLAHQYFKKGNDEEGKKKLEQALEQAKTINTVPIFVDRHTFWSEPNSNLLFGLAQDYQELGDQQKALSILDLTIKSIAQFKTQYTFDFVVWNRSQALRQVATRYLDLGEKEKAIATLELAIKEARKFKRKREILIQELLEIAQIYVKLDQEKEAFLLWEEAFNRLDVIDPKSAELVLETAKVAVLVDQAETGIELVDETQSFLMQLEIAVLAGEENLTKQLAKTKLNQLDKLPFNDDKMVMLEQMALILSENKKLALNFVEQIESPFDKAYILVAIAKKYSQKNDEKEVNTILDKAVTIAETISDAKQREKWIVETTNRLIETHEIDEDMLAQKQLTVPLHQLYLAEQLSEKNKSSKLQAQILFEITERELTEFQEEKAFKAFNKLVSTLKKNSSTQDFLRNFLQLFNLALSLNKNDFALAVAENITNKDYKIVALRQVAQKYALAGNPEKAKNILSETITITQTIENETRKQEIIQGITEQQETLESELK</sequence>
<reference evidence="3" key="1">
    <citation type="journal article" date="2011" name="MBio">
        <title>Novel metabolic attributes of the genus Cyanothece, comprising a group of unicellular nitrogen-fixing Cyanobacteria.</title>
        <authorList>
            <person name="Bandyopadhyay A."/>
            <person name="Elvitigala T."/>
            <person name="Welsh E."/>
            <person name="Stockel J."/>
            <person name="Liberton M."/>
            <person name="Min H."/>
            <person name="Sherman L.A."/>
            <person name="Pakrasi H.B."/>
        </authorList>
    </citation>
    <scope>NUCLEOTIDE SEQUENCE [LARGE SCALE GENOMIC DNA]</scope>
    <source>
        <strain evidence="3">PCC 7424</strain>
    </source>
</reference>
<dbReference type="KEGG" id="cyc:PCC7424_1673"/>
<feature type="repeat" description="TPR" evidence="1">
    <location>
        <begin position="98"/>
        <end position="131"/>
    </location>
</feature>
<dbReference type="SUPFAM" id="SSF48452">
    <property type="entry name" value="TPR-like"/>
    <property type="match status" value="2"/>
</dbReference>
<dbReference type="EMBL" id="CP001291">
    <property type="protein sequence ID" value="ACK70110.1"/>
    <property type="molecule type" value="Genomic_DNA"/>
</dbReference>
<dbReference type="OrthoDB" id="581001at2"/>
<dbReference type="SMART" id="SM00028">
    <property type="entry name" value="TPR"/>
    <property type="match status" value="6"/>
</dbReference>
<evidence type="ECO:0000313" key="2">
    <source>
        <dbReference type="EMBL" id="ACK70110.1"/>
    </source>
</evidence>
<dbReference type="eggNOG" id="ENOG5030QNB">
    <property type="taxonomic scope" value="Bacteria"/>
</dbReference>
<dbReference type="AlphaFoldDB" id="B7KB00"/>
<dbReference type="Proteomes" id="UP000002384">
    <property type="component" value="Chromosome"/>
</dbReference>
<keyword evidence="3" id="KW-1185">Reference proteome</keyword>
<protein>
    <submittedName>
        <fullName evidence="2">TPR repeat-containing protein</fullName>
    </submittedName>
</protein>
<proteinExistence type="predicted"/>
<dbReference type="RefSeq" id="WP_012599054.1">
    <property type="nucleotide sequence ID" value="NC_011729.1"/>
</dbReference>
<dbReference type="STRING" id="65393.PCC7424_1673"/>
<dbReference type="InterPro" id="IPR019734">
    <property type="entry name" value="TPR_rpt"/>
</dbReference>
<dbReference type="PROSITE" id="PS50005">
    <property type="entry name" value="TPR"/>
    <property type="match status" value="1"/>
</dbReference>
<keyword evidence="1" id="KW-0802">TPR repeat</keyword>
<evidence type="ECO:0000256" key="1">
    <source>
        <dbReference type="PROSITE-ProRule" id="PRU00339"/>
    </source>
</evidence>
<name>B7KB00_GLOC7</name>
<evidence type="ECO:0000313" key="3">
    <source>
        <dbReference type="Proteomes" id="UP000002384"/>
    </source>
</evidence>
<accession>B7KB00</accession>
<organism evidence="2 3">
    <name type="scientific">Gloeothece citriformis (strain PCC 7424)</name>
    <name type="common">Cyanothece sp. (strain PCC 7424)</name>
    <dbReference type="NCBI Taxonomy" id="65393"/>
    <lineage>
        <taxon>Bacteria</taxon>
        <taxon>Bacillati</taxon>
        <taxon>Cyanobacteriota</taxon>
        <taxon>Cyanophyceae</taxon>
        <taxon>Oscillatoriophycideae</taxon>
        <taxon>Chroococcales</taxon>
        <taxon>Aphanothecaceae</taxon>
        <taxon>Gloeothece</taxon>
        <taxon>Gloeothece citriformis</taxon>
    </lineage>
</organism>
<dbReference type="HOGENOM" id="CLU_378004_0_0_3"/>
<gene>
    <name evidence="2" type="ordered locus">PCC7424_1673</name>
</gene>